<reference evidence="1" key="1">
    <citation type="submission" date="2021-02" db="EMBL/GenBank/DDBJ databases">
        <authorList>
            <person name="Nowell W R."/>
        </authorList>
    </citation>
    <scope>NUCLEOTIDE SEQUENCE</scope>
</reference>
<dbReference type="EMBL" id="CAJNOR010008598">
    <property type="protein sequence ID" value="CAF1635166.1"/>
    <property type="molecule type" value="Genomic_DNA"/>
</dbReference>
<evidence type="ECO:0000313" key="1">
    <source>
        <dbReference type="EMBL" id="CAF1635166.1"/>
    </source>
</evidence>
<organism evidence="1 2">
    <name type="scientific">Adineta ricciae</name>
    <name type="common">Rotifer</name>
    <dbReference type="NCBI Taxonomy" id="249248"/>
    <lineage>
        <taxon>Eukaryota</taxon>
        <taxon>Metazoa</taxon>
        <taxon>Spiralia</taxon>
        <taxon>Gnathifera</taxon>
        <taxon>Rotifera</taxon>
        <taxon>Eurotatoria</taxon>
        <taxon>Bdelloidea</taxon>
        <taxon>Adinetida</taxon>
        <taxon>Adinetidae</taxon>
        <taxon>Adineta</taxon>
    </lineage>
</organism>
<dbReference type="Proteomes" id="UP000663828">
    <property type="component" value="Unassembled WGS sequence"/>
</dbReference>
<proteinExistence type="predicted"/>
<keyword evidence="2" id="KW-1185">Reference proteome</keyword>
<comment type="caution">
    <text evidence="1">The sequence shown here is derived from an EMBL/GenBank/DDBJ whole genome shotgun (WGS) entry which is preliminary data.</text>
</comment>
<accession>A0A816DIJ1</accession>
<dbReference type="InterPro" id="IPR036844">
    <property type="entry name" value="Hint_dom_sf"/>
</dbReference>
<dbReference type="SUPFAM" id="SSF51294">
    <property type="entry name" value="Hedgehog/intein (Hint) domain"/>
    <property type="match status" value="1"/>
</dbReference>
<dbReference type="AlphaFoldDB" id="A0A816DIJ1"/>
<name>A0A816DIJ1_ADIRI</name>
<sequence length="195" mass="22376">MEFESNVGIQSLRLTPKHSVLVRKADQSQGKCLFADKAKIGDYLYLMKNSSHPVVEMVTNAILKILDGYSFRRIGHQYECPFCRDFSINVLKMLFVHMEKFHTKEFLDMVQQRRDALNVLDEAIMNIPDEADGELPDHFVLSSSSVESKISSNVHNKDILFKSSIDKLYLDFQQGRISSDQFADAVKQLQIDLLK</sequence>
<gene>
    <name evidence="1" type="ORF">XAT740_LOCUS52340</name>
</gene>
<evidence type="ECO:0000313" key="2">
    <source>
        <dbReference type="Proteomes" id="UP000663828"/>
    </source>
</evidence>
<protein>
    <submittedName>
        <fullName evidence="1">Uncharacterized protein</fullName>
    </submittedName>
</protein>